<keyword evidence="1" id="KW-1133">Transmembrane helix</keyword>
<accession>A0ABQ9E2C0</accession>
<evidence type="ECO:0008006" key="4">
    <source>
        <dbReference type="Google" id="ProtNLM"/>
    </source>
</evidence>
<proteinExistence type="predicted"/>
<sequence>MKKKLVYWDFIAFGFTILTLIFQFSGYFHPKWWTYNDPADASFRNVGILKSVDCQNENSCDEKSAISIEGVNLYIFNFILHVFYFILFLFIYLFIYLFFEKNFIL</sequence>
<evidence type="ECO:0000313" key="2">
    <source>
        <dbReference type="EMBL" id="KAJ8299583.1"/>
    </source>
</evidence>
<keyword evidence="1" id="KW-0472">Membrane</keyword>
<evidence type="ECO:0000313" key="3">
    <source>
        <dbReference type="Proteomes" id="UP001217089"/>
    </source>
</evidence>
<comment type="caution">
    <text evidence="2">The sequence shown here is derived from an EMBL/GenBank/DDBJ whole genome shotgun (WGS) entry which is preliminary data.</text>
</comment>
<evidence type="ECO:0000256" key="1">
    <source>
        <dbReference type="SAM" id="Phobius"/>
    </source>
</evidence>
<name>A0ABQ9E2C0_TEGGR</name>
<reference evidence="2 3" key="1">
    <citation type="submission" date="2022-12" db="EMBL/GenBank/DDBJ databases">
        <title>Chromosome-level genome of Tegillarca granosa.</title>
        <authorList>
            <person name="Kim J."/>
        </authorList>
    </citation>
    <scope>NUCLEOTIDE SEQUENCE [LARGE SCALE GENOMIC DNA]</scope>
    <source>
        <strain evidence="2">Teg-2019</strain>
        <tissue evidence="2">Adductor muscle</tissue>
    </source>
</reference>
<organism evidence="2 3">
    <name type="scientific">Tegillarca granosa</name>
    <name type="common">Malaysian cockle</name>
    <name type="synonym">Anadara granosa</name>
    <dbReference type="NCBI Taxonomy" id="220873"/>
    <lineage>
        <taxon>Eukaryota</taxon>
        <taxon>Metazoa</taxon>
        <taxon>Spiralia</taxon>
        <taxon>Lophotrochozoa</taxon>
        <taxon>Mollusca</taxon>
        <taxon>Bivalvia</taxon>
        <taxon>Autobranchia</taxon>
        <taxon>Pteriomorphia</taxon>
        <taxon>Arcoida</taxon>
        <taxon>Arcoidea</taxon>
        <taxon>Arcidae</taxon>
        <taxon>Tegillarca</taxon>
    </lineage>
</organism>
<keyword evidence="3" id="KW-1185">Reference proteome</keyword>
<protein>
    <recommendedName>
        <fullName evidence="4">ATP synthase F0 subunit 8</fullName>
    </recommendedName>
</protein>
<dbReference type="Proteomes" id="UP001217089">
    <property type="component" value="Unassembled WGS sequence"/>
</dbReference>
<feature type="transmembrane region" description="Helical" evidence="1">
    <location>
        <begin position="74"/>
        <end position="99"/>
    </location>
</feature>
<keyword evidence="1" id="KW-0812">Transmembrane</keyword>
<gene>
    <name evidence="2" type="ORF">KUTeg_023643</name>
</gene>
<feature type="transmembrane region" description="Helical" evidence="1">
    <location>
        <begin position="7"/>
        <end position="28"/>
    </location>
</feature>
<dbReference type="EMBL" id="JARBDR010000921">
    <property type="protein sequence ID" value="KAJ8299583.1"/>
    <property type="molecule type" value="Genomic_DNA"/>
</dbReference>